<dbReference type="VEuPathDB" id="VectorBase:CSON014279"/>
<dbReference type="SMART" id="SM00326">
    <property type="entry name" value="SH3"/>
    <property type="match status" value="1"/>
</dbReference>
<evidence type="ECO:0000259" key="4">
    <source>
        <dbReference type="PROSITE" id="PS50002"/>
    </source>
</evidence>
<dbReference type="FunFam" id="2.30.30.40:FF:000207">
    <property type="entry name" value="CLUMA_CG020965, isoform A"/>
    <property type="match status" value="1"/>
</dbReference>
<dbReference type="InterPro" id="IPR001452">
    <property type="entry name" value="SH3_domain"/>
</dbReference>
<dbReference type="PROSITE" id="PS50002">
    <property type="entry name" value="SH3"/>
    <property type="match status" value="1"/>
</dbReference>
<evidence type="ECO:0000256" key="3">
    <source>
        <dbReference type="PROSITE-ProRule" id="PRU00192"/>
    </source>
</evidence>
<evidence type="ECO:0000256" key="2">
    <source>
        <dbReference type="ARBA" id="ARBA00022468"/>
    </source>
</evidence>
<name>A0A336KSC0_CULSO</name>
<dbReference type="GO" id="GO:0005096">
    <property type="term" value="F:GTPase activator activity"/>
    <property type="evidence" value="ECO:0007669"/>
    <property type="project" value="UniProtKB-KW"/>
</dbReference>
<dbReference type="Gene3D" id="2.30.30.40">
    <property type="entry name" value="SH3 Domains"/>
    <property type="match status" value="1"/>
</dbReference>
<reference evidence="6" key="2">
    <citation type="submission" date="2018-07" db="EMBL/GenBank/DDBJ databases">
        <authorList>
            <person name="Quirk P.G."/>
            <person name="Krulwich T.A."/>
        </authorList>
    </citation>
    <scope>NUCLEOTIDE SEQUENCE</scope>
</reference>
<sequence length="352" mass="38131">GSPARFPKLEECAHFHYERVQLGRIHIRLIDESKKNDCNSSLITETASCSTVTARTVAGENFIMKVSAGRSDPFLIRRSLENLKSFDSILHRCVYDRRVSELKDLYELEIKDDEQLEDAVSEYLARFSMIASDTITCGSILTWLQLDNKGRRLPVADRDTMLTINTPAVGAAYGVRKYIAQACDEISIDVGDMISVIDMPSPAESVWWRGKKSLAQKNQYEVGFFPQSCVATIGEKVPRNMPLPAPLVGSLALSPTKPVLRKHGKLIMIKSIGVESIGVTSSSSEMDAGDLLSASMNSGMIGGGSSNVMSSSMVSSASFTSSASQMGILNSADNKQMITSTGGLSITHGVSS</sequence>
<dbReference type="EMBL" id="UFQT01000786">
    <property type="protein sequence ID" value="SSX27215.1"/>
    <property type="molecule type" value="Genomic_DNA"/>
</dbReference>
<dbReference type="SUPFAM" id="SSF50044">
    <property type="entry name" value="SH3-domain"/>
    <property type="match status" value="1"/>
</dbReference>
<keyword evidence="2" id="KW-0343">GTPase activation</keyword>
<keyword evidence="1 3" id="KW-0728">SH3 domain</keyword>
<dbReference type="GO" id="GO:0007264">
    <property type="term" value="P:small GTPase-mediated signal transduction"/>
    <property type="evidence" value="ECO:0007669"/>
    <property type="project" value="TreeGrafter"/>
</dbReference>
<evidence type="ECO:0000313" key="5">
    <source>
        <dbReference type="EMBL" id="SSX06871.1"/>
    </source>
</evidence>
<feature type="domain" description="SH3" evidence="4">
    <location>
        <begin position="167"/>
        <end position="235"/>
    </location>
</feature>
<dbReference type="AlphaFoldDB" id="A0A336KSC0"/>
<dbReference type="PANTHER" id="PTHR15729">
    <property type="entry name" value="CDC42 GTPASE-ACTIVATING PROTEIN"/>
    <property type="match status" value="1"/>
</dbReference>
<dbReference type="InterPro" id="IPR036028">
    <property type="entry name" value="SH3-like_dom_sf"/>
</dbReference>
<reference evidence="5" key="1">
    <citation type="submission" date="2018-04" db="EMBL/GenBank/DDBJ databases">
        <authorList>
            <person name="Go L.Y."/>
            <person name="Mitchell J.A."/>
        </authorList>
    </citation>
    <scope>NUCLEOTIDE SEQUENCE</scope>
    <source>
        <tissue evidence="5">Whole organism</tissue>
    </source>
</reference>
<dbReference type="EMBL" id="UFQS01000786">
    <property type="protein sequence ID" value="SSX06871.1"/>
    <property type="molecule type" value="Genomic_DNA"/>
</dbReference>
<dbReference type="PANTHER" id="PTHR15729:SF10">
    <property type="entry name" value="GTPASE-ACTIVATING PROTEIN CDGAPR"/>
    <property type="match status" value="1"/>
</dbReference>
<dbReference type="InterPro" id="IPR051576">
    <property type="entry name" value="PX-Rho_GAP"/>
</dbReference>
<proteinExistence type="predicted"/>
<evidence type="ECO:0000256" key="1">
    <source>
        <dbReference type="ARBA" id="ARBA00022443"/>
    </source>
</evidence>
<accession>A0A336KSC0</accession>
<gene>
    <name evidence="5" type="primary">CSON014279</name>
</gene>
<organism evidence="5">
    <name type="scientific">Culicoides sonorensis</name>
    <name type="common">Biting midge</name>
    <dbReference type="NCBI Taxonomy" id="179676"/>
    <lineage>
        <taxon>Eukaryota</taxon>
        <taxon>Metazoa</taxon>
        <taxon>Ecdysozoa</taxon>
        <taxon>Arthropoda</taxon>
        <taxon>Hexapoda</taxon>
        <taxon>Insecta</taxon>
        <taxon>Pterygota</taxon>
        <taxon>Neoptera</taxon>
        <taxon>Endopterygota</taxon>
        <taxon>Diptera</taxon>
        <taxon>Nematocera</taxon>
        <taxon>Chironomoidea</taxon>
        <taxon>Ceratopogonidae</taxon>
        <taxon>Ceratopogoninae</taxon>
        <taxon>Culicoides</taxon>
        <taxon>Monoculicoides</taxon>
    </lineage>
</organism>
<protein>
    <submittedName>
        <fullName evidence="5">CSON014279 protein</fullName>
    </submittedName>
</protein>
<evidence type="ECO:0000313" key="6">
    <source>
        <dbReference type="EMBL" id="SSX27215.1"/>
    </source>
</evidence>
<dbReference type="CDD" id="cd11835">
    <property type="entry name" value="SH3_ARHGAP32_33"/>
    <property type="match status" value="1"/>
</dbReference>